<keyword evidence="2" id="KW-1185">Reference proteome</keyword>
<dbReference type="AlphaFoldDB" id="A0A9P6E1X2"/>
<sequence>MLLILLRDQAKTHEMHIMTAHVPTCKEHSTEIEYPSLFAQLKSNMASINEPAKSLKNELEVLHARSRHIHNCASMITWHLTRILMMLISSFPSTGKCSNLVETKQPDPLRDKFATTLKDFNLQSIISPEFPDSSLMEKHDTPFVMDLSVYSVMIAFREGKISFFKLRSHINATRFMNGTTESSTIREALCRAFYHSNIVPKKRFGLQFTIISQDQYKPTIRRILSMARINLGCSPLISNPSRLGLFPLLPSTSSTRFKSTKHKELDELMDESELSTCTYKNPNTEPDPSRFLKGTSFVSKMLELLPWRPKGWPRTRETPHFEEQVDVSSADTSKFKQNYTSRLDNNPVMPDLYESEVIQESPHSPNAGRHESKECYKHICLSPREPDVPPTHKKMGEASINNYAKPAKHTIQVHLQLPGFDAEEDLPYDNLDELHRGPECSYNRAESLSILCLRDSDGDVKPSNPWHAELQILQKYFSKTREINWMKLHLPPLEPPLEQQESSRTSTVLAEFLKIKSKDVMQVLHKEMPTLHRQKFDSLPAKLAVAIPRKVLEVAAMGVPHSILYKKEMTISNLPHIESWNQFEDLSKDLEMNLKILHLPTGNEPHVENKYLALPAHTSIDVPTDLVKNTSELRTQTIFHEHEITTLDQRRFEASRIESEHIHAGPKLLSSAHSHHWQIDVEEAMIFDLQCAKSMNSFKDLSKLSKIAVLTAQVPEPVGQLILLEDHVKTHCLHYPTLSAQLRMNNSSIIAPLDLLKNSEEPVKRTVLETKLETWQGVFVLMINMLMLREQGFLIRYT</sequence>
<accession>A0A9P6E1X2</accession>
<organism evidence="1 2">
    <name type="scientific">Hydnum rufescens UP504</name>
    <dbReference type="NCBI Taxonomy" id="1448309"/>
    <lineage>
        <taxon>Eukaryota</taxon>
        <taxon>Fungi</taxon>
        <taxon>Dikarya</taxon>
        <taxon>Basidiomycota</taxon>
        <taxon>Agaricomycotina</taxon>
        <taxon>Agaricomycetes</taxon>
        <taxon>Cantharellales</taxon>
        <taxon>Hydnaceae</taxon>
        <taxon>Hydnum</taxon>
    </lineage>
</organism>
<dbReference type="EMBL" id="MU128914">
    <property type="protein sequence ID" value="KAF9520028.1"/>
    <property type="molecule type" value="Genomic_DNA"/>
</dbReference>
<name>A0A9P6E1X2_9AGAM</name>
<comment type="caution">
    <text evidence="1">The sequence shown here is derived from an EMBL/GenBank/DDBJ whole genome shotgun (WGS) entry which is preliminary data.</text>
</comment>
<reference evidence="1" key="1">
    <citation type="journal article" date="2020" name="Nat. Commun.">
        <title>Large-scale genome sequencing of mycorrhizal fungi provides insights into the early evolution of symbiotic traits.</title>
        <authorList>
            <person name="Miyauchi S."/>
            <person name="Kiss E."/>
            <person name="Kuo A."/>
            <person name="Drula E."/>
            <person name="Kohler A."/>
            <person name="Sanchez-Garcia M."/>
            <person name="Morin E."/>
            <person name="Andreopoulos B."/>
            <person name="Barry K.W."/>
            <person name="Bonito G."/>
            <person name="Buee M."/>
            <person name="Carver A."/>
            <person name="Chen C."/>
            <person name="Cichocki N."/>
            <person name="Clum A."/>
            <person name="Culley D."/>
            <person name="Crous P.W."/>
            <person name="Fauchery L."/>
            <person name="Girlanda M."/>
            <person name="Hayes R.D."/>
            <person name="Keri Z."/>
            <person name="LaButti K."/>
            <person name="Lipzen A."/>
            <person name="Lombard V."/>
            <person name="Magnuson J."/>
            <person name="Maillard F."/>
            <person name="Murat C."/>
            <person name="Nolan M."/>
            <person name="Ohm R.A."/>
            <person name="Pangilinan J."/>
            <person name="Pereira M.F."/>
            <person name="Perotto S."/>
            <person name="Peter M."/>
            <person name="Pfister S."/>
            <person name="Riley R."/>
            <person name="Sitrit Y."/>
            <person name="Stielow J.B."/>
            <person name="Szollosi G."/>
            <person name="Zifcakova L."/>
            <person name="Stursova M."/>
            <person name="Spatafora J.W."/>
            <person name="Tedersoo L."/>
            <person name="Vaario L.M."/>
            <person name="Yamada A."/>
            <person name="Yan M."/>
            <person name="Wang P."/>
            <person name="Xu J."/>
            <person name="Bruns T."/>
            <person name="Baldrian P."/>
            <person name="Vilgalys R."/>
            <person name="Dunand C."/>
            <person name="Henrissat B."/>
            <person name="Grigoriev I.V."/>
            <person name="Hibbett D."/>
            <person name="Nagy L.G."/>
            <person name="Martin F.M."/>
        </authorList>
    </citation>
    <scope>NUCLEOTIDE SEQUENCE</scope>
    <source>
        <strain evidence="1">UP504</strain>
    </source>
</reference>
<dbReference type="Proteomes" id="UP000886523">
    <property type="component" value="Unassembled WGS sequence"/>
</dbReference>
<evidence type="ECO:0000313" key="1">
    <source>
        <dbReference type="EMBL" id="KAF9520028.1"/>
    </source>
</evidence>
<proteinExistence type="predicted"/>
<evidence type="ECO:0000313" key="2">
    <source>
        <dbReference type="Proteomes" id="UP000886523"/>
    </source>
</evidence>
<gene>
    <name evidence="1" type="ORF">BS47DRAFT_1357765</name>
</gene>
<protein>
    <submittedName>
        <fullName evidence="1">Uncharacterized protein</fullName>
    </submittedName>
</protein>